<gene>
    <name evidence="1" type="ORF">TCIL3000_0_56550</name>
</gene>
<name>F9WCU5_TRYCI</name>
<dbReference type="AlphaFoldDB" id="F9WCU5"/>
<keyword evidence="2" id="KW-1185">Reference proteome</keyword>
<dbReference type="VEuPathDB" id="TriTrypDB:TcIL3000_0_56550"/>
<dbReference type="Proteomes" id="UP000000702">
    <property type="component" value="Unassembled WGS sequence"/>
</dbReference>
<feature type="non-terminal residue" evidence="1">
    <location>
        <position position="168"/>
    </location>
</feature>
<evidence type="ECO:0000313" key="1">
    <source>
        <dbReference type="EMBL" id="CCD15093.1"/>
    </source>
</evidence>
<reference evidence="1 2" key="2">
    <citation type="journal article" date="2012" name="Proc. Natl. Acad. Sci. U.S.A.">
        <title>Antigenic diversity is generated by distinct evolutionary mechanisms in African trypanosome species.</title>
        <authorList>
            <person name="Jackson A.P."/>
            <person name="Berry A."/>
            <person name="Aslett M."/>
            <person name="Allison H.C."/>
            <person name="Burton P."/>
            <person name="Vavrova-Anderson J."/>
            <person name="Brown R."/>
            <person name="Browne H."/>
            <person name="Corton N."/>
            <person name="Hauser H."/>
            <person name="Gamble J."/>
            <person name="Gilderthorp R."/>
            <person name="Marcello L."/>
            <person name="McQuillan J."/>
            <person name="Otto T.D."/>
            <person name="Quail M.A."/>
            <person name="Sanders M.J."/>
            <person name="van Tonder A."/>
            <person name="Ginger M.L."/>
            <person name="Field M.C."/>
            <person name="Barry J.D."/>
            <person name="Hertz-Fowler C."/>
            <person name="Berriman M."/>
        </authorList>
    </citation>
    <scope>NUCLEOTIDE SEQUENCE [LARGE SCALE GENOMIC DNA]</scope>
    <source>
        <strain evidence="1 2">IL3000</strain>
    </source>
</reference>
<protein>
    <submittedName>
        <fullName evidence="1">WGS project CAEQ00000000 data, annotated contig 2272</fullName>
    </submittedName>
</protein>
<organism evidence="1 2">
    <name type="scientific">Trypanosoma congolense (strain IL3000)</name>
    <dbReference type="NCBI Taxonomy" id="1068625"/>
    <lineage>
        <taxon>Eukaryota</taxon>
        <taxon>Discoba</taxon>
        <taxon>Euglenozoa</taxon>
        <taxon>Kinetoplastea</taxon>
        <taxon>Metakinetoplastina</taxon>
        <taxon>Trypanosomatida</taxon>
        <taxon>Trypanosomatidae</taxon>
        <taxon>Trypanosoma</taxon>
        <taxon>Nannomonas</taxon>
    </lineage>
</organism>
<dbReference type="EMBL" id="CAEQ01001767">
    <property type="protein sequence ID" value="CCD15093.1"/>
    <property type="molecule type" value="Genomic_DNA"/>
</dbReference>
<comment type="caution">
    <text evidence="1">The sequence shown here is derived from an EMBL/GenBank/DDBJ whole genome shotgun (WGS) entry which is preliminary data.</text>
</comment>
<proteinExistence type="predicted"/>
<sequence length="168" mass="19218">MPDSRVIVGVNYRGKGVSPVNYERFREVRTPIHSRKEILRPHSPLFFSRSFRENIPIFPTVFSVAKPPSTACWVKGNNQFDQELRMCQRQRSAADDKIKIEKLRHVIATKPSEFNVDELYEAKCTAFRLQSRGIDTHSTEKDASVPIKHSGHCATAFVVPPVMQTKYS</sequence>
<evidence type="ECO:0000313" key="2">
    <source>
        <dbReference type="Proteomes" id="UP000000702"/>
    </source>
</evidence>
<reference evidence="2" key="1">
    <citation type="submission" date="2011-07" db="EMBL/GenBank/DDBJ databases">
        <title>Divergent evolution of antigenic variation in African trypanosomes.</title>
        <authorList>
            <person name="Jackson A.P."/>
            <person name="Berry A."/>
            <person name="Allison H.C."/>
            <person name="Burton P."/>
            <person name="Anderson J."/>
            <person name="Aslett M."/>
            <person name="Brown R."/>
            <person name="Corton N."/>
            <person name="Harris D."/>
            <person name="Hauser H."/>
            <person name="Gamble J."/>
            <person name="Gilderthorp R."/>
            <person name="McQuillan J."/>
            <person name="Quail M.A."/>
            <person name="Sanders M."/>
            <person name="Van Tonder A."/>
            <person name="Ginger M.L."/>
            <person name="Donelson J.E."/>
            <person name="Field M.C."/>
            <person name="Barry J.D."/>
            <person name="Berriman M."/>
            <person name="Hertz-Fowler C."/>
        </authorList>
    </citation>
    <scope>NUCLEOTIDE SEQUENCE [LARGE SCALE GENOMIC DNA]</scope>
    <source>
        <strain evidence="2">IL3000</strain>
    </source>
</reference>
<accession>F9WCU5</accession>